<name>A0ABR1BBY1_POLSC</name>
<sequence length="103" mass="11566">MIFVQFFTGTLGLLRGTASKIVVNNGAPRTGTGEEAEKKNQQGVRNARNPVGRLSGDKRLFEKRIVELGRGHAEECLIQIKWFECSLLDRLEWSEGSLRNMFG</sequence>
<comment type="caution">
    <text evidence="2">The sequence shown here is derived from an EMBL/GenBank/DDBJ whole genome shotgun (WGS) entry which is preliminary data.</text>
</comment>
<organism evidence="2 3">
    <name type="scientific">Polyplax serrata</name>
    <name type="common">Common mouse louse</name>
    <dbReference type="NCBI Taxonomy" id="468196"/>
    <lineage>
        <taxon>Eukaryota</taxon>
        <taxon>Metazoa</taxon>
        <taxon>Ecdysozoa</taxon>
        <taxon>Arthropoda</taxon>
        <taxon>Hexapoda</taxon>
        <taxon>Insecta</taxon>
        <taxon>Pterygota</taxon>
        <taxon>Neoptera</taxon>
        <taxon>Paraneoptera</taxon>
        <taxon>Psocodea</taxon>
        <taxon>Troctomorpha</taxon>
        <taxon>Phthiraptera</taxon>
        <taxon>Anoplura</taxon>
        <taxon>Polyplacidae</taxon>
        <taxon>Polyplax</taxon>
    </lineage>
</organism>
<dbReference type="Proteomes" id="UP001359485">
    <property type="component" value="Unassembled WGS sequence"/>
</dbReference>
<accession>A0ABR1BBY1</accession>
<keyword evidence="3" id="KW-1185">Reference proteome</keyword>
<reference evidence="2 3" key="1">
    <citation type="submission" date="2023-09" db="EMBL/GenBank/DDBJ databases">
        <title>Genomes of two closely related lineages of the louse Polyplax serrata with different host specificities.</title>
        <authorList>
            <person name="Martinu J."/>
            <person name="Tarabai H."/>
            <person name="Stefka J."/>
            <person name="Hypsa V."/>
        </authorList>
    </citation>
    <scope>NUCLEOTIDE SEQUENCE [LARGE SCALE GENOMIC DNA]</scope>
    <source>
        <strain evidence="2">98ZLc_SE</strain>
    </source>
</reference>
<protein>
    <submittedName>
        <fullName evidence="2">Uncharacterized protein</fullName>
    </submittedName>
</protein>
<evidence type="ECO:0000313" key="3">
    <source>
        <dbReference type="Proteomes" id="UP001359485"/>
    </source>
</evidence>
<gene>
    <name evidence="2" type="ORF">RUM44_008254</name>
</gene>
<evidence type="ECO:0000313" key="2">
    <source>
        <dbReference type="EMBL" id="KAK6637832.1"/>
    </source>
</evidence>
<proteinExistence type="predicted"/>
<feature type="region of interest" description="Disordered" evidence="1">
    <location>
        <begin position="24"/>
        <end position="51"/>
    </location>
</feature>
<evidence type="ECO:0000256" key="1">
    <source>
        <dbReference type="SAM" id="MobiDB-lite"/>
    </source>
</evidence>
<dbReference type="EMBL" id="JAWJWF010000002">
    <property type="protein sequence ID" value="KAK6637832.1"/>
    <property type="molecule type" value="Genomic_DNA"/>
</dbReference>